<dbReference type="AlphaFoldDB" id="A0A2T2NLE0"/>
<keyword evidence="6 8" id="KW-0175">Coiled coil</keyword>
<evidence type="ECO:0000256" key="2">
    <source>
        <dbReference type="ARBA" id="ARBA00009594"/>
    </source>
</evidence>
<dbReference type="PROSITE" id="PS51312">
    <property type="entry name" value="SB"/>
    <property type="match status" value="1"/>
</dbReference>
<dbReference type="Gene3D" id="3.10.110.10">
    <property type="entry name" value="Ubiquitin Conjugating Enzyme"/>
    <property type="match status" value="1"/>
</dbReference>
<dbReference type="CDD" id="cd11685">
    <property type="entry name" value="UEV_TSG101-like"/>
    <property type="match status" value="1"/>
</dbReference>
<evidence type="ECO:0000256" key="4">
    <source>
        <dbReference type="ARBA" id="ARBA00022753"/>
    </source>
</evidence>
<feature type="compositionally biased region" description="Pro residues" evidence="9">
    <location>
        <begin position="348"/>
        <end position="386"/>
    </location>
</feature>
<dbReference type="InterPro" id="IPR016135">
    <property type="entry name" value="UBQ-conjugating_enzyme/RWD"/>
</dbReference>
<gene>
    <name evidence="12" type="ORF">BS50DRAFT_574637</name>
</gene>
<dbReference type="GO" id="GO:0043130">
    <property type="term" value="F:ubiquitin binding"/>
    <property type="evidence" value="ECO:0007669"/>
    <property type="project" value="TreeGrafter"/>
</dbReference>
<evidence type="ECO:0000256" key="8">
    <source>
        <dbReference type="SAM" id="Coils"/>
    </source>
</evidence>
<dbReference type="SUPFAM" id="SSF140111">
    <property type="entry name" value="Endosomal sorting complex assembly domain"/>
    <property type="match status" value="1"/>
</dbReference>
<dbReference type="GO" id="GO:0006886">
    <property type="term" value="P:intracellular protein transport"/>
    <property type="evidence" value="ECO:0007669"/>
    <property type="project" value="UniProtKB-ARBA"/>
</dbReference>
<dbReference type="GO" id="GO:0000813">
    <property type="term" value="C:ESCRT I complex"/>
    <property type="evidence" value="ECO:0007669"/>
    <property type="project" value="TreeGrafter"/>
</dbReference>
<protein>
    <submittedName>
        <fullName evidence="12">UEV-domain-containing protein</fullName>
    </submittedName>
</protein>
<dbReference type="Pfam" id="PF05743">
    <property type="entry name" value="UEV"/>
    <property type="match status" value="1"/>
</dbReference>
<dbReference type="GO" id="GO:0072666">
    <property type="term" value="P:establishment of protein localization to vacuole"/>
    <property type="evidence" value="ECO:0007669"/>
    <property type="project" value="UniProtKB-ARBA"/>
</dbReference>
<keyword evidence="13" id="KW-1185">Reference proteome</keyword>
<sequence length="585" mass="64794">MAGVPEKVLNWLYSVLPGKYDDVNRTYHDVAETLSHYPSLSPRTEVYTYENGQCALLLHLGGTLPVTFRGATYGFPVAIWVPLAYPREPPIVYVTPSHDMLVRPGQHVSGDGRIYHPYLAQWAKYWDKSTIFDFLAVLRGVFAKEPPVRSKQQQQQQYNGPTQQQAPPPVPPPPAEWRRTAQGTPVASASPGPAQAPAPPPKPPKPFEQNRPSPQPTSDRYSQPPPLPPHPPQQPRPLQQQQQQHQQQHQGNKYPPQNSWQQQGPSHNSPQRQGSYDISPATPVSKSSRPHVHSQAYQSNSFELGSPVSPITPEDHRTARFQNPVSVPTNFSRPQQYQAPPSHQQQYGPPPPAQSPYQQPQPPHGYPPPPHQQQYPAQPPPRPAPQAPIDLLDDSLEVTLPSQKGDQNPLPVPPVPPNPEKDALLQALSQTLVAQIRQTVTSNNGAVAPLRAQQAALQNAFSRLQAELGELQNLDAALASNEQILKDTMREADRVMEEARTRQVPDVDDVLVAPTVVGGQLYALAAEERGIADALFVLGRALDRGRITGDVFVKQTRSLAREQFLKKALLKKIAKGMALDDYQMR</sequence>
<dbReference type="PANTHER" id="PTHR23306">
    <property type="entry name" value="TUMOR SUSCEPTIBILITY GENE 101 PROTEIN-RELATED"/>
    <property type="match status" value="1"/>
</dbReference>
<keyword evidence="3 7" id="KW-0813">Transport</keyword>
<dbReference type="PROSITE" id="PS51322">
    <property type="entry name" value="UEV"/>
    <property type="match status" value="1"/>
</dbReference>
<dbReference type="Gene3D" id="6.10.140.820">
    <property type="match status" value="1"/>
</dbReference>
<dbReference type="InterPro" id="IPR052070">
    <property type="entry name" value="ESCRT-I_UEV_domain"/>
</dbReference>
<feature type="region of interest" description="Disordered" evidence="9">
    <location>
        <begin position="400"/>
        <end position="419"/>
    </location>
</feature>
<dbReference type="InterPro" id="IPR017916">
    <property type="entry name" value="SB_dom"/>
</dbReference>
<feature type="compositionally biased region" description="Low complexity" evidence="9">
    <location>
        <begin position="236"/>
        <end position="250"/>
    </location>
</feature>
<dbReference type="Pfam" id="PF09454">
    <property type="entry name" value="Vps23_core"/>
    <property type="match status" value="1"/>
</dbReference>
<feature type="compositionally biased region" description="Pro residues" evidence="9">
    <location>
        <begin position="223"/>
        <end position="235"/>
    </location>
</feature>
<evidence type="ECO:0000256" key="6">
    <source>
        <dbReference type="ARBA" id="ARBA00023054"/>
    </source>
</evidence>
<dbReference type="EMBL" id="KZ678136">
    <property type="protein sequence ID" value="PSN66169.1"/>
    <property type="molecule type" value="Genomic_DNA"/>
</dbReference>
<evidence type="ECO:0000256" key="9">
    <source>
        <dbReference type="SAM" id="MobiDB-lite"/>
    </source>
</evidence>
<keyword evidence="5 7" id="KW-0653">Protein transport</keyword>
<comment type="subcellular location">
    <subcellularLocation>
        <location evidence="1">Endosome</location>
    </subcellularLocation>
</comment>
<feature type="domain" description="SB" evidence="10">
    <location>
        <begin position="515"/>
        <end position="583"/>
    </location>
</feature>
<dbReference type="InterPro" id="IPR037202">
    <property type="entry name" value="ESCRT_assembly_dom"/>
</dbReference>
<dbReference type="OrthoDB" id="306304at2759"/>
<feature type="compositionally biased region" description="Polar residues" evidence="9">
    <location>
        <begin position="210"/>
        <end position="221"/>
    </location>
</feature>
<evidence type="ECO:0000313" key="13">
    <source>
        <dbReference type="Proteomes" id="UP000240883"/>
    </source>
</evidence>
<evidence type="ECO:0000256" key="1">
    <source>
        <dbReference type="ARBA" id="ARBA00004177"/>
    </source>
</evidence>
<evidence type="ECO:0000256" key="7">
    <source>
        <dbReference type="PROSITE-ProRule" id="PRU00644"/>
    </source>
</evidence>
<dbReference type="GO" id="GO:0043162">
    <property type="term" value="P:ubiquitin-dependent protein catabolic process via the multivesicular body sorting pathway"/>
    <property type="evidence" value="ECO:0007669"/>
    <property type="project" value="UniProtKB-ARBA"/>
</dbReference>
<evidence type="ECO:0000259" key="11">
    <source>
        <dbReference type="PROSITE" id="PS51322"/>
    </source>
</evidence>
<reference evidence="12 13" key="1">
    <citation type="journal article" date="2018" name="Front. Microbiol.">
        <title>Genome-Wide Analysis of Corynespora cassiicola Leaf Fall Disease Putative Effectors.</title>
        <authorList>
            <person name="Lopez D."/>
            <person name="Ribeiro S."/>
            <person name="Label P."/>
            <person name="Fumanal B."/>
            <person name="Venisse J.S."/>
            <person name="Kohler A."/>
            <person name="de Oliveira R.R."/>
            <person name="Labutti K."/>
            <person name="Lipzen A."/>
            <person name="Lail K."/>
            <person name="Bauer D."/>
            <person name="Ohm R.A."/>
            <person name="Barry K.W."/>
            <person name="Spatafora J."/>
            <person name="Grigoriev I.V."/>
            <person name="Martin F.M."/>
            <person name="Pujade-Renaud V."/>
        </authorList>
    </citation>
    <scope>NUCLEOTIDE SEQUENCE [LARGE SCALE GENOMIC DNA]</scope>
    <source>
        <strain evidence="12 13">Philippines</strain>
    </source>
</reference>
<dbReference type="STRING" id="1448308.A0A2T2NLE0"/>
<feature type="coiled-coil region" evidence="8">
    <location>
        <begin position="454"/>
        <end position="491"/>
    </location>
</feature>
<proteinExistence type="inferred from homology"/>
<feature type="compositionally biased region" description="Low complexity" evidence="9">
    <location>
        <begin position="334"/>
        <end position="347"/>
    </location>
</feature>
<evidence type="ECO:0000256" key="3">
    <source>
        <dbReference type="ARBA" id="ARBA00022448"/>
    </source>
</evidence>
<feature type="compositionally biased region" description="Polar residues" evidence="9">
    <location>
        <begin position="320"/>
        <end position="333"/>
    </location>
</feature>
<organism evidence="12 13">
    <name type="scientific">Corynespora cassiicola Philippines</name>
    <dbReference type="NCBI Taxonomy" id="1448308"/>
    <lineage>
        <taxon>Eukaryota</taxon>
        <taxon>Fungi</taxon>
        <taxon>Dikarya</taxon>
        <taxon>Ascomycota</taxon>
        <taxon>Pezizomycotina</taxon>
        <taxon>Dothideomycetes</taxon>
        <taxon>Pleosporomycetidae</taxon>
        <taxon>Pleosporales</taxon>
        <taxon>Corynesporascaceae</taxon>
        <taxon>Corynespora</taxon>
    </lineage>
</organism>
<dbReference type="InterPro" id="IPR008883">
    <property type="entry name" value="UEV_N"/>
</dbReference>
<feature type="compositionally biased region" description="Polar residues" evidence="9">
    <location>
        <begin position="255"/>
        <end position="287"/>
    </location>
</feature>
<name>A0A2T2NLE0_CORCC</name>
<evidence type="ECO:0000259" key="10">
    <source>
        <dbReference type="PROSITE" id="PS51312"/>
    </source>
</evidence>
<comment type="similarity">
    <text evidence="2">Belongs to the ubiquitin-conjugating enzyme family. UEV subfamily.</text>
</comment>
<feature type="compositionally biased region" description="Pro residues" evidence="9">
    <location>
        <begin position="166"/>
        <end position="175"/>
    </location>
</feature>
<feature type="region of interest" description="Disordered" evidence="9">
    <location>
        <begin position="147"/>
        <end position="389"/>
    </location>
</feature>
<feature type="compositionally biased region" description="Low complexity" evidence="9">
    <location>
        <begin position="152"/>
        <end position="165"/>
    </location>
</feature>
<feature type="compositionally biased region" description="Pro residues" evidence="9">
    <location>
        <begin position="194"/>
        <end position="206"/>
    </location>
</feature>
<evidence type="ECO:0000313" key="12">
    <source>
        <dbReference type="EMBL" id="PSN66169.1"/>
    </source>
</evidence>
<dbReference type="Proteomes" id="UP000240883">
    <property type="component" value="Unassembled WGS sequence"/>
</dbReference>
<feature type="domain" description="UEV" evidence="11">
    <location>
        <begin position="7"/>
        <end position="152"/>
    </location>
</feature>
<accession>A0A2T2NLE0</accession>
<keyword evidence="4" id="KW-0967">Endosome</keyword>
<evidence type="ECO:0000256" key="5">
    <source>
        <dbReference type="ARBA" id="ARBA00022927"/>
    </source>
</evidence>
<dbReference type="SUPFAM" id="SSF54495">
    <property type="entry name" value="UBC-like"/>
    <property type="match status" value="1"/>
</dbReference>
<dbReference type="PANTHER" id="PTHR23306:SF3">
    <property type="entry name" value="TUMOR SUPPRESSOR PROTEIN 101"/>
    <property type="match status" value="1"/>
</dbReference>